<feature type="region of interest" description="Disordered" evidence="1">
    <location>
        <begin position="52"/>
        <end position="80"/>
    </location>
</feature>
<proteinExistence type="predicted"/>
<evidence type="ECO:0000313" key="2">
    <source>
        <dbReference type="EMBL" id="VUC21099.1"/>
    </source>
</evidence>
<accession>A0ABY6TTS8</accession>
<evidence type="ECO:0000256" key="1">
    <source>
        <dbReference type="SAM" id="MobiDB-lite"/>
    </source>
</evidence>
<protein>
    <submittedName>
        <fullName evidence="2">Uncharacterized protein</fullName>
    </submittedName>
</protein>
<comment type="caution">
    <text evidence="2">The sequence shown here is derived from an EMBL/GenBank/DDBJ whole genome shotgun (WGS) entry which is preliminary data.</text>
</comment>
<dbReference type="EMBL" id="CABFNS010000341">
    <property type="protein sequence ID" value="VUC21099.1"/>
    <property type="molecule type" value="Genomic_DNA"/>
</dbReference>
<dbReference type="Proteomes" id="UP000766486">
    <property type="component" value="Unassembled WGS sequence"/>
</dbReference>
<sequence length="95" mass="10843">MGHEDMNVRTRSLVLKPSACDGPMITRAQPPREKGRIRQTWWRWRLGTRRRAERAQGEAAQNAESRGEGIHENNVDLPHLDPAMAQCSIVRMPSD</sequence>
<feature type="compositionally biased region" description="Basic and acidic residues" evidence="1">
    <location>
        <begin position="65"/>
        <end position="74"/>
    </location>
</feature>
<keyword evidence="3" id="KW-1185">Reference proteome</keyword>
<reference evidence="2 3" key="1">
    <citation type="submission" date="2019-06" db="EMBL/GenBank/DDBJ databases">
        <authorList>
            <person name="Broberg M."/>
        </authorList>
    </citation>
    <scope>NUCLEOTIDE SEQUENCE [LARGE SCALE GENOMIC DNA]</scope>
</reference>
<name>A0ABY6TTS8_BIOOC</name>
<gene>
    <name evidence="2" type="ORF">CLO192961_LOCUS40682</name>
</gene>
<evidence type="ECO:0000313" key="3">
    <source>
        <dbReference type="Proteomes" id="UP000766486"/>
    </source>
</evidence>
<organism evidence="2 3">
    <name type="scientific">Bionectria ochroleuca</name>
    <name type="common">Gliocladium roseum</name>
    <dbReference type="NCBI Taxonomy" id="29856"/>
    <lineage>
        <taxon>Eukaryota</taxon>
        <taxon>Fungi</taxon>
        <taxon>Dikarya</taxon>
        <taxon>Ascomycota</taxon>
        <taxon>Pezizomycotina</taxon>
        <taxon>Sordariomycetes</taxon>
        <taxon>Hypocreomycetidae</taxon>
        <taxon>Hypocreales</taxon>
        <taxon>Bionectriaceae</taxon>
        <taxon>Clonostachys</taxon>
    </lineage>
</organism>